<organism evidence="3 4">
    <name type="scientific">Tachysurus vachellii</name>
    <name type="common">Darkbarbel catfish</name>
    <name type="synonym">Pelteobagrus vachellii</name>
    <dbReference type="NCBI Taxonomy" id="175792"/>
    <lineage>
        <taxon>Eukaryota</taxon>
        <taxon>Metazoa</taxon>
        <taxon>Chordata</taxon>
        <taxon>Craniata</taxon>
        <taxon>Vertebrata</taxon>
        <taxon>Euteleostomi</taxon>
        <taxon>Actinopterygii</taxon>
        <taxon>Neopterygii</taxon>
        <taxon>Teleostei</taxon>
        <taxon>Ostariophysi</taxon>
        <taxon>Siluriformes</taxon>
        <taxon>Bagridae</taxon>
        <taxon>Tachysurus</taxon>
    </lineage>
</organism>
<dbReference type="SMART" id="SM00365">
    <property type="entry name" value="LRR_SD22"/>
    <property type="match status" value="4"/>
</dbReference>
<name>A0AA88LG58_TACVA</name>
<evidence type="ECO:0000313" key="4">
    <source>
        <dbReference type="Proteomes" id="UP001187315"/>
    </source>
</evidence>
<dbReference type="SUPFAM" id="SSF52058">
    <property type="entry name" value="L domain-like"/>
    <property type="match status" value="1"/>
</dbReference>
<keyword evidence="2" id="KW-0677">Repeat</keyword>
<dbReference type="CDD" id="cd21340">
    <property type="entry name" value="PPP1R42"/>
    <property type="match status" value="1"/>
</dbReference>
<gene>
    <name evidence="3" type="ORF">Q7C36_023093</name>
</gene>
<dbReference type="PANTHER" id="PTHR46652:SF3">
    <property type="entry name" value="LEUCINE-RICH REPEAT-CONTAINING PROTEIN 9"/>
    <property type="match status" value="1"/>
</dbReference>
<comment type="caution">
    <text evidence="3">The sequence shown here is derived from an EMBL/GenBank/DDBJ whole genome shotgun (WGS) entry which is preliminary data.</text>
</comment>
<keyword evidence="1" id="KW-0433">Leucine-rich repeat</keyword>
<protein>
    <recommendedName>
        <fullName evidence="5">Protein phosphatase 1 regulatory subunit 42</fullName>
    </recommendedName>
</protein>
<dbReference type="Gene3D" id="3.80.10.10">
    <property type="entry name" value="Ribonuclease Inhibitor"/>
    <property type="match status" value="2"/>
</dbReference>
<dbReference type="Proteomes" id="UP001187315">
    <property type="component" value="Unassembled WGS sequence"/>
</dbReference>
<accession>A0AA88LG58</accession>
<dbReference type="EMBL" id="JAVHJS010000026">
    <property type="protein sequence ID" value="KAK2814827.1"/>
    <property type="molecule type" value="Genomic_DNA"/>
</dbReference>
<proteinExistence type="predicted"/>
<evidence type="ECO:0000256" key="2">
    <source>
        <dbReference type="ARBA" id="ARBA00022737"/>
    </source>
</evidence>
<dbReference type="AlphaFoldDB" id="A0AA88LG58"/>
<dbReference type="InterPro" id="IPR050836">
    <property type="entry name" value="SDS22/Internalin_LRR"/>
</dbReference>
<dbReference type="PANTHER" id="PTHR46652">
    <property type="entry name" value="LEUCINE-RICH REPEAT AND IQ DOMAIN-CONTAINING PROTEIN 1-RELATED"/>
    <property type="match status" value="1"/>
</dbReference>
<sequence length="360" mass="41428">MNERQKRIFFLKKRNTLKLPAAMVRLTVDLIGRSNKGLKSSRNVSIQHYLKKLTHLNFSNRNIDDIDDISICRNLTVLYLYDNQITRICNLNFASNLKHLYLQNNKITHIENLSCLQQLSKLFLGGNSITLVEGLEQLRELKELHIQGQRLPPGEKLLFDPRTVCSLSGSLCVLNINNNNIDEILDLTVLNKLTHLYAADNQLADIQELETVFSQWPQLQRMDLCGNPVCHKPKYRDRLITICTRLEELDGKGITEMSRQFLINWKASKDARKRITDGRKTTGQITYPFSADFRLGPQHSFAYNSAGFLGKRKPLWTGRPTIKMRSGAMRTDCGGVRRMENHEEPLKKKISVLFRFGTDI</sequence>
<reference evidence="3" key="1">
    <citation type="submission" date="2023-08" db="EMBL/GenBank/DDBJ databases">
        <title>Pelteobagrus vachellii genome.</title>
        <authorList>
            <person name="Liu H."/>
        </authorList>
    </citation>
    <scope>NUCLEOTIDE SEQUENCE</scope>
    <source>
        <strain evidence="3">PRFRI_2022a</strain>
        <tissue evidence="3">Muscle</tissue>
    </source>
</reference>
<evidence type="ECO:0008006" key="5">
    <source>
        <dbReference type="Google" id="ProtNLM"/>
    </source>
</evidence>
<dbReference type="InterPro" id="IPR032675">
    <property type="entry name" value="LRR_dom_sf"/>
</dbReference>
<dbReference type="Pfam" id="PF13855">
    <property type="entry name" value="LRR_8"/>
    <property type="match status" value="1"/>
</dbReference>
<keyword evidence="4" id="KW-1185">Reference proteome</keyword>
<evidence type="ECO:0000313" key="3">
    <source>
        <dbReference type="EMBL" id="KAK2814827.1"/>
    </source>
</evidence>
<dbReference type="InterPro" id="IPR001611">
    <property type="entry name" value="Leu-rich_rpt"/>
</dbReference>
<evidence type="ECO:0000256" key="1">
    <source>
        <dbReference type="ARBA" id="ARBA00022614"/>
    </source>
</evidence>
<dbReference type="PROSITE" id="PS51450">
    <property type="entry name" value="LRR"/>
    <property type="match status" value="4"/>
</dbReference>